<protein>
    <submittedName>
        <fullName evidence="1">Uncharacterized protein</fullName>
    </submittedName>
</protein>
<name>A0A9D2Q9M5_9FIRM</name>
<dbReference type="Proteomes" id="UP000823902">
    <property type="component" value="Unassembled WGS sequence"/>
</dbReference>
<evidence type="ECO:0000313" key="2">
    <source>
        <dbReference type="Proteomes" id="UP000823902"/>
    </source>
</evidence>
<reference evidence="1" key="2">
    <citation type="submission" date="2021-04" db="EMBL/GenBank/DDBJ databases">
        <authorList>
            <person name="Gilroy R."/>
        </authorList>
    </citation>
    <scope>NUCLEOTIDE SEQUENCE</scope>
    <source>
        <strain evidence="1">CHK196-7946</strain>
    </source>
</reference>
<gene>
    <name evidence="1" type="ORF">H9697_11155</name>
</gene>
<dbReference type="EMBL" id="DWVY01000056">
    <property type="protein sequence ID" value="HJC75479.1"/>
    <property type="molecule type" value="Genomic_DNA"/>
</dbReference>
<comment type="caution">
    <text evidence="1">The sequence shown here is derived from an EMBL/GenBank/DDBJ whole genome shotgun (WGS) entry which is preliminary data.</text>
</comment>
<evidence type="ECO:0000313" key="1">
    <source>
        <dbReference type="EMBL" id="HJC75479.1"/>
    </source>
</evidence>
<sequence>MNALLGKLVTPILKADAPRIIAEIETDINLKALWSSYQKKYQYAAAISFEDVIESTKVLADKAG</sequence>
<organism evidence="1 2">
    <name type="scientific">Candidatus Mediterraneibacter faecavium</name>
    <dbReference type="NCBI Taxonomy" id="2838668"/>
    <lineage>
        <taxon>Bacteria</taxon>
        <taxon>Bacillati</taxon>
        <taxon>Bacillota</taxon>
        <taxon>Clostridia</taxon>
        <taxon>Lachnospirales</taxon>
        <taxon>Lachnospiraceae</taxon>
        <taxon>Mediterraneibacter</taxon>
    </lineage>
</organism>
<accession>A0A9D2Q9M5</accession>
<reference evidence="1" key="1">
    <citation type="journal article" date="2021" name="PeerJ">
        <title>Extensive microbial diversity within the chicken gut microbiome revealed by metagenomics and culture.</title>
        <authorList>
            <person name="Gilroy R."/>
            <person name="Ravi A."/>
            <person name="Getino M."/>
            <person name="Pursley I."/>
            <person name="Horton D.L."/>
            <person name="Alikhan N.F."/>
            <person name="Baker D."/>
            <person name="Gharbi K."/>
            <person name="Hall N."/>
            <person name="Watson M."/>
            <person name="Adriaenssens E.M."/>
            <person name="Foster-Nyarko E."/>
            <person name="Jarju S."/>
            <person name="Secka A."/>
            <person name="Antonio M."/>
            <person name="Oren A."/>
            <person name="Chaudhuri R.R."/>
            <person name="La Ragione R."/>
            <person name="Hildebrand F."/>
            <person name="Pallen M.J."/>
        </authorList>
    </citation>
    <scope>NUCLEOTIDE SEQUENCE</scope>
    <source>
        <strain evidence="1">CHK196-7946</strain>
    </source>
</reference>
<proteinExistence type="predicted"/>
<dbReference type="AlphaFoldDB" id="A0A9D2Q9M5"/>